<reference evidence="10 11" key="1">
    <citation type="submission" date="2020-04" db="EMBL/GenBank/DDBJ databases">
        <title>Complete genome sequence of Spiroplasma platyhelix ATCC 51748, an insect isolate.</title>
        <authorList>
            <person name="Green E.A."/>
            <person name="Klassen J.L."/>
        </authorList>
    </citation>
    <scope>NUCLEOTIDE SEQUENCE [LARGE SCALE GENOMIC DNA]</scope>
    <source>
        <strain evidence="10 11">PALS-1</strain>
    </source>
</reference>
<comment type="catalytic activity">
    <reaction evidence="7 8">
        <text>tRNA(Trp) + L-tryptophan + ATP = L-tryptophyl-tRNA(Trp) + AMP + diphosphate + H(+)</text>
        <dbReference type="Rhea" id="RHEA:24080"/>
        <dbReference type="Rhea" id="RHEA-COMP:9671"/>
        <dbReference type="Rhea" id="RHEA-COMP:9705"/>
        <dbReference type="ChEBI" id="CHEBI:15378"/>
        <dbReference type="ChEBI" id="CHEBI:30616"/>
        <dbReference type="ChEBI" id="CHEBI:33019"/>
        <dbReference type="ChEBI" id="CHEBI:57912"/>
        <dbReference type="ChEBI" id="CHEBI:78442"/>
        <dbReference type="ChEBI" id="CHEBI:78535"/>
        <dbReference type="ChEBI" id="CHEBI:456215"/>
        <dbReference type="EC" id="6.1.1.2"/>
    </reaction>
</comment>
<comment type="subunit">
    <text evidence="8">Homodimer.</text>
</comment>
<keyword evidence="8" id="KW-0963">Cytoplasm</keyword>
<keyword evidence="4 8" id="KW-0067">ATP-binding</keyword>
<evidence type="ECO:0000313" key="10">
    <source>
        <dbReference type="EMBL" id="NKE38340.1"/>
    </source>
</evidence>
<feature type="short sequence motif" description="'KMSKS' region" evidence="8">
    <location>
        <begin position="200"/>
        <end position="204"/>
    </location>
</feature>
<keyword evidence="5 8" id="KW-0648">Protein biosynthesis</keyword>
<dbReference type="EC" id="6.1.1.2" evidence="8"/>
<comment type="caution">
    <text evidence="10">The sequence shown here is derived from an EMBL/GenBank/DDBJ whole genome shotgun (WGS) entry which is preliminary data.</text>
</comment>
<dbReference type="InterPro" id="IPR024109">
    <property type="entry name" value="Trp-tRNA-ligase_bac-type"/>
</dbReference>
<dbReference type="PANTHER" id="PTHR43766">
    <property type="entry name" value="TRYPTOPHAN--TRNA LIGASE, MITOCHONDRIAL"/>
    <property type="match status" value="1"/>
</dbReference>
<keyword evidence="6 8" id="KW-0030">Aminoacyl-tRNA synthetase</keyword>
<evidence type="ECO:0000256" key="8">
    <source>
        <dbReference type="HAMAP-Rule" id="MF_00140"/>
    </source>
</evidence>
<feature type="binding site" evidence="8">
    <location>
        <position position="139"/>
    </location>
    <ligand>
        <name>L-tryptophan</name>
        <dbReference type="ChEBI" id="CHEBI:57912"/>
    </ligand>
</feature>
<keyword evidence="3 8" id="KW-0547">Nucleotide-binding</keyword>
<comment type="similarity">
    <text evidence="1 8 9">Belongs to the class-I aminoacyl-tRNA synthetase family.</text>
</comment>
<proteinExistence type="inferred from homology"/>
<dbReference type="FunFam" id="1.10.240.10:FF:000002">
    <property type="entry name" value="Tryptophan--tRNA ligase"/>
    <property type="match status" value="1"/>
</dbReference>
<dbReference type="GO" id="GO:0004830">
    <property type="term" value="F:tryptophan-tRNA ligase activity"/>
    <property type="evidence" value="ECO:0007669"/>
    <property type="project" value="UniProtKB-UniRule"/>
</dbReference>
<dbReference type="CDD" id="cd00806">
    <property type="entry name" value="TrpRS_core"/>
    <property type="match status" value="1"/>
</dbReference>
<dbReference type="Gene3D" id="1.10.240.10">
    <property type="entry name" value="Tyrosyl-Transfer RNA Synthetase"/>
    <property type="match status" value="1"/>
</dbReference>
<dbReference type="InterPro" id="IPR002305">
    <property type="entry name" value="aa-tRNA-synth_Ic"/>
</dbReference>
<sequence>MKKRVLSGVTSTGKLTLGNYLGAISNFVKLQTENELFIFIANLHAITIPIAKKELATNTLEIAAWYFACGIDPNVANVFVQSDVLEHTQLSYILLCNSYLGELERMTQFKDKMQKTKQQNKTISIPTGLLVYPTLMAADILLYEPDLVPVGSDQTQHLELTKTLAERLNAKYQANLFKIPQQYQAQHSHRIMSLQDPTKKMSKSDDNPKNVIFLSDDLNTITEKIKKAVTDSENIIKYDIEKKPGVSNLLAIYASITNKTIAEAESYFASKDYSFLKTEIITTIHNLLAPIQEKQQKYLSDQASLIKLLQQGAENAKKIAASKLQEVQKAIGINYQ</sequence>
<feature type="binding site" evidence="8">
    <location>
        <position position="191"/>
    </location>
    <ligand>
        <name>ATP</name>
        <dbReference type="ChEBI" id="CHEBI:30616"/>
    </ligand>
</feature>
<dbReference type="EMBL" id="JAAVVK010000001">
    <property type="protein sequence ID" value="NKE38340.1"/>
    <property type="molecule type" value="Genomic_DNA"/>
</dbReference>
<feature type="short sequence motif" description="'HIGH' region" evidence="8">
    <location>
        <begin position="11"/>
        <end position="19"/>
    </location>
</feature>
<gene>
    <name evidence="8 10" type="primary">trpS</name>
    <name evidence="10" type="ORF">HER12_01030</name>
</gene>
<evidence type="ECO:0000256" key="2">
    <source>
        <dbReference type="ARBA" id="ARBA00022598"/>
    </source>
</evidence>
<organism evidence="10 11">
    <name type="scientific">Spiroplasma platyhelix PALS-1</name>
    <dbReference type="NCBI Taxonomy" id="1276218"/>
    <lineage>
        <taxon>Bacteria</taxon>
        <taxon>Bacillati</taxon>
        <taxon>Mycoplasmatota</taxon>
        <taxon>Mollicutes</taxon>
        <taxon>Entomoplasmatales</taxon>
        <taxon>Spiroplasmataceae</taxon>
        <taxon>Spiroplasma</taxon>
    </lineage>
</organism>
<dbReference type="GO" id="GO:0006436">
    <property type="term" value="P:tryptophanyl-tRNA aminoacylation"/>
    <property type="evidence" value="ECO:0007669"/>
    <property type="project" value="UniProtKB-UniRule"/>
</dbReference>
<dbReference type="Proteomes" id="UP000584587">
    <property type="component" value="Unassembled WGS sequence"/>
</dbReference>
<dbReference type="GO" id="GO:0005829">
    <property type="term" value="C:cytosol"/>
    <property type="evidence" value="ECO:0007669"/>
    <property type="project" value="TreeGrafter"/>
</dbReference>
<feature type="binding site" evidence="8">
    <location>
        <begin position="18"/>
        <end position="19"/>
    </location>
    <ligand>
        <name>ATP</name>
        <dbReference type="ChEBI" id="CHEBI:30616"/>
    </ligand>
</feature>
<dbReference type="GO" id="GO:0005524">
    <property type="term" value="F:ATP binding"/>
    <property type="evidence" value="ECO:0007669"/>
    <property type="project" value="UniProtKB-UniRule"/>
</dbReference>
<evidence type="ECO:0000256" key="6">
    <source>
        <dbReference type="ARBA" id="ARBA00023146"/>
    </source>
</evidence>
<dbReference type="Gene3D" id="3.40.50.620">
    <property type="entry name" value="HUPs"/>
    <property type="match status" value="1"/>
</dbReference>
<evidence type="ECO:0000256" key="9">
    <source>
        <dbReference type="RuleBase" id="RU363036"/>
    </source>
</evidence>
<evidence type="ECO:0000256" key="7">
    <source>
        <dbReference type="ARBA" id="ARBA00049929"/>
    </source>
</evidence>
<dbReference type="SUPFAM" id="SSF52374">
    <property type="entry name" value="Nucleotidylyl transferase"/>
    <property type="match status" value="1"/>
</dbReference>
<dbReference type="InterPro" id="IPR014729">
    <property type="entry name" value="Rossmann-like_a/b/a_fold"/>
</dbReference>
<dbReference type="PRINTS" id="PR01039">
    <property type="entry name" value="TRNASYNTHTRP"/>
</dbReference>
<feature type="binding site" evidence="8">
    <location>
        <begin position="200"/>
        <end position="204"/>
    </location>
    <ligand>
        <name>ATP</name>
        <dbReference type="ChEBI" id="CHEBI:30616"/>
    </ligand>
</feature>
<dbReference type="AlphaFoldDB" id="A0A846TPX3"/>
<keyword evidence="2 8" id="KW-0436">Ligase</keyword>
<dbReference type="RefSeq" id="WP_168104812.1">
    <property type="nucleotide sequence ID" value="NZ_CP051215.1"/>
</dbReference>
<comment type="function">
    <text evidence="8">Catalyzes the attachment of tryptophan to tRNA(Trp).</text>
</comment>
<dbReference type="InterPro" id="IPR002306">
    <property type="entry name" value="Trp-tRNA-ligase"/>
</dbReference>
<evidence type="ECO:0000256" key="4">
    <source>
        <dbReference type="ARBA" id="ARBA00022840"/>
    </source>
</evidence>
<dbReference type="InterPro" id="IPR050203">
    <property type="entry name" value="Trp-tRNA_synthetase"/>
</dbReference>
<protein>
    <recommendedName>
        <fullName evidence="8">Tryptophan--tRNA ligase</fullName>
        <ecNumber evidence="8">6.1.1.2</ecNumber>
    </recommendedName>
    <alternativeName>
        <fullName evidence="8">Tryptophanyl-tRNA synthetase</fullName>
        <shortName evidence="8">TrpRS</shortName>
    </alternativeName>
</protein>
<feature type="binding site" evidence="8">
    <location>
        <begin position="151"/>
        <end position="153"/>
    </location>
    <ligand>
        <name>ATP</name>
        <dbReference type="ChEBI" id="CHEBI:30616"/>
    </ligand>
</feature>
<name>A0A846TPX3_9MOLU</name>
<evidence type="ECO:0000256" key="3">
    <source>
        <dbReference type="ARBA" id="ARBA00022741"/>
    </source>
</evidence>
<evidence type="ECO:0000256" key="1">
    <source>
        <dbReference type="ARBA" id="ARBA00005594"/>
    </source>
</evidence>
<comment type="subcellular location">
    <subcellularLocation>
        <location evidence="8">Cytoplasm</location>
    </subcellularLocation>
</comment>
<dbReference type="NCBIfam" id="TIGR00233">
    <property type="entry name" value="trpS"/>
    <property type="match status" value="1"/>
</dbReference>
<keyword evidence="11" id="KW-1185">Reference proteome</keyword>
<dbReference type="PANTHER" id="PTHR43766:SF1">
    <property type="entry name" value="TRYPTOPHAN--TRNA LIGASE, MITOCHONDRIAL"/>
    <property type="match status" value="1"/>
</dbReference>
<accession>A0A846TPX3</accession>
<dbReference type="HAMAP" id="MF_00140_B">
    <property type="entry name" value="Trp_tRNA_synth_B"/>
    <property type="match status" value="1"/>
</dbReference>
<feature type="binding site" evidence="8">
    <location>
        <begin position="10"/>
        <end position="12"/>
    </location>
    <ligand>
        <name>ATP</name>
        <dbReference type="ChEBI" id="CHEBI:30616"/>
    </ligand>
</feature>
<dbReference type="Pfam" id="PF00579">
    <property type="entry name" value="tRNA-synt_1b"/>
    <property type="match status" value="1"/>
</dbReference>
<evidence type="ECO:0000313" key="11">
    <source>
        <dbReference type="Proteomes" id="UP000584587"/>
    </source>
</evidence>
<evidence type="ECO:0000256" key="5">
    <source>
        <dbReference type="ARBA" id="ARBA00022917"/>
    </source>
</evidence>